<dbReference type="RefSeq" id="WP_074736609.1">
    <property type="nucleotide sequence ID" value="NZ_FNNP01000002.1"/>
</dbReference>
<name>A0A1H2XWN5_9RHOB</name>
<keyword evidence="2" id="KW-1185">Reference proteome</keyword>
<protein>
    <submittedName>
        <fullName evidence="1">Uncharacterized protein</fullName>
    </submittedName>
</protein>
<evidence type="ECO:0000313" key="2">
    <source>
        <dbReference type="Proteomes" id="UP000183400"/>
    </source>
</evidence>
<organism evidence="1 2">
    <name type="scientific">Ruegeria halocynthiae</name>
    <dbReference type="NCBI Taxonomy" id="985054"/>
    <lineage>
        <taxon>Bacteria</taxon>
        <taxon>Pseudomonadati</taxon>
        <taxon>Pseudomonadota</taxon>
        <taxon>Alphaproteobacteria</taxon>
        <taxon>Rhodobacterales</taxon>
        <taxon>Roseobacteraceae</taxon>
        <taxon>Ruegeria</taxon>
    </lineage>
</organism>
<accession>A0A1H2XWN5</accession>
<proteinExistence type="predicted"/>
<evidence type="ECO:0000313" key="1">
    <source>
        <dbReference type="EMBL" id="SDW97028.1"/>
    </source>
</evidence>
<dbReference type="Proteomes" id="UP000183400">
    <property type="component" value="Unassembled WGS sequence"/>
</dbReference>
<dbReference type="OrthoDB" id="7706971at2"/>
<gene>
    <name evidence="1" type="ORF">SAMN05444358_10274</name>
</gene>
<reference evidence="2" key="1">
    <citation type="submission" date="2016-10" db="EMBL/GenBank/DDBJ databases">
        <authorList>
            <person name="Varghese N."/>
            <person name="Submissions S."/>
        </authorList>
    </citation>
    <scope>NUCLEOTIDE SEQUENCE [LARGE SCALE GENOMIC DNA]</scope>
    <source>
        <strain evidence="2">DSM 27839</strain>
    </source>
</reference>
<dbReference type="AlphaFoldDB" id="A0A1H2XWN5"/>
<sequence>MNVEYLGDLDDSTQTIDSFAFDSFEKGILIVARHHLDALRCPESQAWHLAYSIAAERWGDRIGFPAAHLLARFLKHVSLCRDGVLGHIDPFCEHSRDLIALDEVELLYVVHFMRRDNTSAARNAVEDLTRGRMDPDVIRSGLTFANRFPAGAEPQERQVLGAKLRVVS</sequence>
<dbReference type="EMBL" id="FNNP01000002">
    <property type="protein sequence ID" value="SDW97028.1"/>
    <property type="molecule type" value="Genomic_DNA"/>
</dbReference>